<evidence type="ECO:0000256" key="2">
    <source>
        <dbReference type="RuleBase" id="RU004135"/>
    </source>
</evidence>
<organism evidence="5 6">
    <name type="scientific">Candidatus Jorgensenbacteria bacterium GW2011_GWA1_48_11</name>
    <dbReference type="NCBI Taxonomy" id="1618660"/>
    <lineage>
        <taxon>Bacteria</taxon>
        <taxon>Candidatus Joergenseniibacteriota</taxon>
    </lineage>
</organism>
<evidence type="ECO:0000259" key="4">
    <source>
        <dbReference type="Pfam" id="PF08245"/>
    </source>
</evidence>
<dbReference type="Pfam" id="PF08245">
    <property type="entry name" value="Mur_ligase_M"/>
    <property type="match status" value="1"/>
</dbReference>
<evidence type="ECO:0000313" key="6">
    <source>
        <dbReference type="Proteomes" id="UP000034956"/>
    </source>
</evidence>
<keyword evidence="2" id="KW-0133">Cell shape</keyword>
<dbReference type="InterPro" id="IPR036615">
    <property type="entry name" value="Mur_ligase_C_dom_sf"/>
</dbReference>
<dbReference type="PANTHER" id="PTHR23135:SF4">
    <property type="entry name" value="UDP-N-ACETYLMURAMOYL-L-ALANYL-D-GLUTAMATE--2,6-DIAMINOPIMELATE LIGASE MURE HOMOLOG, CHLOROPLASTIC"/>
    <property type="match status" value="1"/>
</dbReference>
<feature type="domain" description="Mur ligase C-terminal" evidence="3">
    <location>
        <begin position="258"/>
        <end position="396"/>
    </location>
</feature>
<dbReference type="Gene3D" id="3.40.1190.10">
    <property type="entry name" value="Mur-like, catalytic domain"/>
    <property type="match status" value="1"/>
</dbReference>
<dbReference type="GO" id="GO:0005524">
    <property type="term" value="F:ATP binding"/>
    <property type="evidence" value="ECO:0007669"/>
    <property type="project" value="InterPro"/>
</dbReference>
<feature type="domain" description="Mur ligase central" evidence="4">
    <location>
        <begin position="34"/>
        <end position="235"/>
    </location>
</feature>
<comment type="subcellular location">
    <subcellularLocation>
        <location evidence="2">Cytoplasm</location>
    </subcellularLocation>
</comment>
<dbReference type="Proteomes" id="UP000034956">
    <property type="component" value="Unassembled WGS sequence"/>
</dbReference>
<dbReference type="GO" id="GO:0016881">
    <property type="term" value="F:acid-amino acid ligase activity"/>
    <property type="evidence" value="ECO:0007669"/>
    <property type="project" value="InterPro"/>
</dbReference>
<dbReference type="SUPFAM" id="SSF53244">
    <property type="entry name" value="MurD-like peptide ligases, peptide-binding domain"/>
    <property type="match status" value="1"/>
</dbReference>
<name>A0A0G1UBQ1_9BACT</name>
<comment type="caution">
    <text evidence="5">The sequence shown here is derived from an EMBL/GenBank/DDBJ whole genome shotgun (WGS) entry which is preliminary data.</text>
</comment>
<accession>A0A0G1UBQ1</accession>
<dbReference type="InterPro" id="IPR013221">
    <property type="entry name" value="Mur_ligase_cen"/>
</dbReference>
<comment type="similarity">
    <text evidence="1">Belongs to the MurCDEF family. MurE subfamily.</text>
</comment>
<dbReference type="GO" id="GO:0071555">
    <property type="term" value="P:cell wall organization"/>
    <property type="evidence" value="ECO:0007669"/>
    <property type="project" value="UniProtKB-KW"/>
</dbReference>
<evidence type="ECO:0000259" key="3">
    <source>
        <dbReference type="Pfam" id="PF02875"/>
    </source>
</evidence>
<dbReference type="InterPro" id="IPR036565">
    <property type="entry name" value="Mur-like_cat_sf"/>
</dbReference>
<dbReference type="GO" id="GO:0005737">
    <property type="term" value="C:cytoplasm"/>
    <property type="evidence" value="ECO:0007669"/>
    <property type="project" value="UniProtKB-SubCell"/>
</dbReference>
<keyword evidence="2" id="KW-0573">Peptidoglycan synthesis</keyword>
<dbReference type="UniPathway" id="UPA00219"/>
<dbReference type="GO" id="GO:0051301">
    <property type="term" value="P:cell division"/>
    <property type="evidence" value="ECO:0007669"/>
    <property type="project" value="UniProtKB-KW"/>
</dbReference>
<dbReference type="Gene3D" id="3.90.190.20">
    <property type="entry name" value="Mur ligase, C-terminal domain"/>
    <property type="match status" value="1"/>
</dbReference>
<dbReference type="PROSITE" id="PS51257">
    <property type="entry name" value="PROKAR_LIPOPROTEIN"/>
    <property type="match status" value="1"/>
</dbReference>
<keyword evidence="5" id="KW-0436">Ligase</keyword>
<keyword evidence="2" id="KW-0131">Cell cycle</keyword>
<evidence type="ECO:0000256" key="1">
    <source>
        <dbReference type="ARBA" id="ARBA00005898"/>
    </source>
</evidence>
<dbReference type="GO" id="GO:0008360">
    <property type="term" value="P:regulation of cell shape"/>
    <property type="evidence" value="ECO:0007669"/>
    <property type="project" value="UniProtKB-KW"/>
</dbReference>
<proteinExistence type="inferred from homology"/>
<comment type="pathway">
    <text evidence="2">Cell wall biogenesis; peptidoglycan biosynthesis.</text>
</comment>
<keyword evidence="2" id="KW-0132">Cell division</keyword>
<protein>
    <submittedName>
        <fullName evidence="5">UDP-N-acetylmuramoyl-L-alanyl-D-glutamate-2, 6-diaminopimelate ligase</fullName>
    </submittedName>
</protein>
<evidence type="ECO:0000313" key="5">
    <source>
        <dbReference type="EMBL" id="KKU91552.1"/>
    </source>
</evidence>
<dbReference type="GO" id="GO:0009252">
    <property type="term" value="P:peptidoglycan biosynthetic process"/>
    <property type="evidence" value="ECO:0007669"/>
    <property type="project" value="UniProtKB-UniPathway"/>
</dbReference>
<sequence length="429" mass="48885">MTMRKIRNFYHWFLALLGSCWYGRPSRKIFVLGVTGTKGKSTVLELTNAILEAGGKKTALLSSIRRKVGRKTEENLTGNTMPGRFQIQRFLDEAVRAGAEFALIEVTSEGVLQHRHEFTDWDAAIMTNLAPEHIEHHGSFENYRAAKLKFFQYLAFSKKTKKYFFINEEDGSHHYFEEAARRTPNREIILYSRHDLVNHEVGRRYKLNSKAGRRLLGDWLLADFNLENAAAAVAFARTQNIDWPIIEKALTNFRGAPGRLEFVQKEPFAVVVDYAHTPDSLKQVYETLEPKSFKPRSRGKMICVLGSAGGGRDKWKRPEIGKIAATYCDKIVLTNEDPYDENPNEIIRQIENGFLEATVPKCGPEDHFRVLDRRAALKHAVSLAKKGDVVVITGKGSEAWLHLARGEKIPWNERKMAEEILRNASQPMI</sequence>
<dbReference type="NCBIfam" id="TIGR01085">
    <property type="entry name" value="murE"/>
    <property type="match status" value="1"/>
</dbReference>
<dbReference type="PANTHER" id="PTHR23135">
    <property type="entry name" value="MUR LIGASE FAMILY MEMBER"/>
    <property type="match status" value="1"/>
</dbReference>
<gene>
    <name evidence="5" type="ORF">UY23_C0001G0158</name>
</gene>
<dbReference type="Pfam" id="PF02875">
    <property type="entry name" value="Mur_ligase_C"/>
    <property type="match status" value="1"/>
</dbReference>
<dbReference type="AlphaFoldDB" id="A0A0G1UBQ1"/>
<dbReference type="InterPro" id="IPR004101">
    <property type="entry name" value="Mur_ligase_C"/>
</dbReference>
<dbReference type="EMBL" id="LCPF01000001">
    <property type="protein sequence ID" value="KKU91552.1"/>
    <property type="molecule type" value="Genomic_DNA"/>
</dbReference>
<dbReference type="SUPFAM" id="SSF53623">
    <property type="entry name" value="MurD-like peptide ligases, catalytic domain"/>
    <property type="match status" value="1"/>
</dbReference>
<reference evidence="5 6" key="1">
    <citation type="journal article" date="2015" name="Nature">
        <title>rRNA introns, odd ribosomes, and small enigmatic genomes across a large radiation of phyla.</title>
        <authorList>
            <person name="Brown C.T."/>
            <person name="Hug L.A."/>
            <person name="Thomas B.C."/>
            <person name="Sharon I."/>
            <person name="Castelle C.J."/>
            <person name="Singh A."/>
            <person name="Wilkins M.J."/>
            <person name="Williams K.H."/>
            <person name="Banfield J.F."/>
        </authorList>
    </citation>
    <scope>NUCLEOTIDE SEQUENCE [LARGE SCALE GENOMIC DNA]</scope>
</reference>
<dbReference type="InterPro" id="IPR005761">
    <property type="entry name" value="UDP-N-AcMur-Glu-dNH2Pim_ligase"/>
</dbReference>
<keyword evidence="2" id="KW-0961">Cell wall biogenesis/degradation</keyword>
<dbReference type="PATRIC" id="fig|1618660.3.peg.163"/>